<comment type="caution">
    <text evidence="2">The sequence shown here is derived from an EMBL/GenBank/DDBJ whole genome shotgun (WGS) entry which is preliminary data.</text>
</comment>
<name>A0A8H4JB31_9HYPO</name>
<dbReference type="InterPro" id="IPR038305">
    <property type="entry name" value="HeLo_sf"/>
</dbReference>
<gene>
    <name evidence="2" type="ORF">FACUT_13655</name>
</gene>
<dbReference type="PANTHER" id="PTHR37542">
    <property type="entry name" value="HELO DOMAIN-CONTAINING PROTEIN-RELATED"/>
    <property type="match status" value="1"/>
</dbReference>
<dbReference type="EMBL" id="JAADJF010000606">
    <property type="protein sequence ID" value="KAF4415126.1"/>
    <property type="molecule type" value="Genomic_DNA"/>
</dbReference>
<organism evidence="2 3">
    <name type="scientific">Fusarium acutatum</name>
    <dbReference type="NCBI Taxonomy" id="78861"/>
    <lineage>
        <taxon>Eukaryota</taxon>
        <taxon>Fungi</taxon>
        <taxon>Dikarya</taxon>
        <taxon>Ascomycota</taxon>
        <taxon>Pezizomycotina</taxon>
        <taxon>Sordariomycetes</taxon>
        <taxon>Hypocreomycetidae</taxon>
        <taxon>Hypocreales</taxon>
        <taxon>Nectriaceae</taxon>
        <taxon>Fusarium</taxon>
        <taxon>Fusarium fujikuroi species complex</taxon>
    </lineage>
</organism>
<dbReference type="Pfam" id="PF14479">
    <property type="entry name" value="HeLo"/>
    <property type="match status" value="1"/>
</dbReference>
<proteinExistence type="predicted"/>
<accession>A0A8H4JB31</accession>
<sequence>MKTTTTQDSDHTRRKRSKLHQYLLSNRFKAEGVFKTLSVLADTLCNREKLIKRYGFQLQPTQTIQDGSQSTHDVQSIISDAKIEDVEPVLHEVRNRLSVLNKLKWALKDKEKFKKLITDLRSHSESLYRLCPENAFESMNIYLTTECLAGQELPDNLKWTSTLATEHAKIDRVFSTAGLQIAGFDGHVASIRKGLALFQDQVVYVEMRDYRGQPLDFTTEQKQRLKNRLKWERFLSSFPSYSKPDLSHIDQYSSSDEDEPIERVRPADPKLRALIRNFFDTFQGANMMKNVMVWISSSLLGTKQKTGIRSMLGARFELARKLVRAVCLLHPSGWLHKNIRADSKQYKDELNNPHRENDFMFQRLLEASTESGRSGEPGQFWLEHLLCLLETDHEDLLDDAAKTDNVGSEDTYKHFVENYALQIWRAADGYEFFLNERLVDFEGDTQSVLETEVKGTRMQLIWMTTEDMIHLILPISPEVAVVFCDESRCWESPFADIMHRFKKPYPQNSLLEERQEVLARNGSVASKYWYPDSTASPHHRIIASYSLSHARSVIIVQSRARFERARRELEIFNRERMDWWQSIGIRSGYPDDRRQRTHPTKDQMDRVVDEHMTALDEVLKFTKNTNDKLPRTKENALKSWLAIRACQAIRISSSTSDGRSSSLRIMHPALKAAFEAAYPPKHPDHRDLVTIDFDEFLDHAMGNETFAQLSVEIDKKITELVHSNNFESHFETFRESARSLANTLLKERNGDSNEQSINQEDTLKSPSFRSFFRAAQDFDVLKWMFEERQDILATFIKEIAAPMEAMQPRAVRIRARRE</sequence>
<evidence type="ECO:0000259" key="1">
    <source>
        <dbReference type="Pfam" id="PF14479"/>
    </source>
</evidence>
<dbReference type="OrthoDB" id="5340163at2759"/>
<dbReference type="Gene3D" id="1.20.120.1020">
    <property type="entry name" value="Prion-inhibition and propagation, HeLo domain"/>
    <property type="match status" value="1"/>
</dbReference>
<evidence type="ECO:0000313" key="3">
    <source>
        <dbReference type="Proteomes" id="UP000536711"/>
    </source>
</evidence>
<dbReference type="Proteomes" id="UP000536711">
    <property type="component" value="Unassembled WGS sequence"/>
</dbReference>
<evidence type="ECO:0000313" key="2">
    <source>
        <dbReference type="EMBL" id="KAF4415126.1"/>
    </source>
</evidence>
<reference evidence="2 3" key="1">
    <citation type="submission" date="2020-01" db="EMBL/GenBank/DDBJ databases">
        <title>Identification and distribution of gene clusters putatively required for synthesis of sphingolipid metabolism inhibitors in phylogenetically diverse species of the filamentous fungus Fusarium.</title>
        <authorList>
            <person name="Kim H.-S."/>
            <person name="Busman M."/>
            <person name="Brown D.W."/>
            <person name="Divon H."/>
            <person name="Uhlig S."/>
            <person name="Proctor R.H."/>
        </authorList>
    </citation>
    <scope>NUCLEOTIDE SEQUENCE [LARGE SCALE GENOMIC DNA]</scope>
    <source>
        <strain evidence="2 3">NRRL 13308</strain>
    </source>
</reference>
<protein>
    <recommendedName>
        <fullName evidence="1">Prion-inhibition and propagation HeLo domain-containing protein</fullName>
    </recommendedName>
</protein>
<keyword evidence="3" id="KW-1185">Reference proteome</keyword>
<feature type="domain" description="Prion-inhibition and propagation HeLo" evidence="1">
    <location>
        <begin position="29"/>
        <end position="137"/>
    </location>
</feature>
<dbReference type="InterPro" id="IPR029498">
    <property type="entry name" value="HeLo_dom"/>
</dbReference>
<dbReference type="AlphaFoldDB" id="A0A8H4JB31"/>